<gene>
    <name evidence="1" type="ORF">RA178_14040</name>
</gene>
<reference evidence="1" key="1">
    <citation type="submission" date="2023-08" db="EMBL/GenBank/DDBJ databases">
        <title>Complete genome sequence of Shewanella oncorhynchi Z-P2, a siderophore putrebactin-producing bacterium.</title>
        <authorList>
            <person name="Zhang Y."/>
        </authorList>
    </citation>
    <scope>NUCLEOTIDE SEQUENCE</scope>
    <source>
        <strain evidence="1">Z-P2</strain>
    </source>
</reference>
<dbReference type="Gene3D" id="1.10.1220.10">
    <property type="entry name" value="Met repressor-like"/>
    <property type="match status" value="1"/>
</dbReference>
<organism evidence="1">
    <name type="scientific">Shewanella oncorhynchi</name>
    <dbReference type="NCBI Taxonomy" id="2726434"/>
    <lineage>
        <taxon>Bacteria</taxon>
        <taxon>Pseudomonadati</taxon>
        <taxon>Pseudomonadota</taxon>
        <taxon>Gammaproteobacteria</taxon>
        <taxon>Alteromonadales</taxon>
        <taxon>Shewanellaceae</taxon>
        <taxon>Shewanella</taxon>
    </lineage>
</organism>
<name>A0AA50Q258_9GAMM</name>
<accession>A0AA50Q258</accession>
<evidence type="ECO:0000313" key="1">
    <source>
        <dbReference type="EMBL" id="WMB71544.1"/>
    </source>
</evidence>
<dbReference type="KEGG" id="sog:RA178_14040"/>
<dbReference type="AlphaFoldDB" id="A0AA50Q258"/>
<dbReference type="RefSeq" id="WP_263171095.1">
    <property type="nucleotide sequence ID" value="NZ_CP132914.1"/>
</dbReference>
<sequence>MSLTDLKRKKPKQIIKPVSVDDFIEDANNYALGKASLLAAPTTQTIVKGLDKKSTKIYRHATFTLTENSISQLDALSKSTNIAKSRLLRILINEFTQLTPAQQEQIANKRHDEA</sequence>
<dbReference type="InterPro" id="IPR013321">
    <property type="entry name" value="Arc_rbn_hlx_hlx"/>
</dbReference>
<dbReference type="Proteomes" id="UP001236800">
    <property type="component" value="Chromosome"/>
</dbReference>
<dbReference type="GO" id="GO:0006355">
    <property type="term" value="P:regulation of DNA-templated transcription"/>
    <property type="evidence" value="ECO:0007669"/>
    <property type="project" value="InterPro"/>
</dbReference>
<dbReference type="EMBL" id="CP132914">
    <property type="protein sequence ID" value="WMB71544.1"/>
    <property type="molecule type" value="Genomic_DNA"/>
</dbReference>
<dbReference type="GeneID" id="301340325"/>
<proteinExistence type="predicted"/>
<protein>
    <submittedName>
        <fullName evidence="1">Replication protein RepA</fullName>
    </submittedName>
</protein>